<dbReference type="RefSeq" id="WP_193922672.1">
    <property type="nucleotide sequence ID" value="NZ_JADEWL010000069.1"/>
</dbReference>
<comment type="caution">
    <text evidence="2">The sequence shown here is derived from an EMBL/GenBank/DDBJ whole genome shotgun (WGS) entry which is preliminary data.</text>
</comment>
<dbReference type="SUPFAM" id="SSF52540">
    <property type="entry name" value="P-loop containing nucleoside triphosphate hydrolases"/>
    <property type="match status" value="1"/>
</dbReference>
<keyword evidence="2" id="KW-0067">ATP-binding</keyword>
<evidence type="ECO:0000313" key="2">
    <source>
        <dbReference type="EMBL" id="MBE9214717.1"/>
    </source>
</evidence>
<dbReference type="AlphaFoldDB" id="A0A8J7K2U3"/>
<dbReference type="GO" id="GO:0016887">
    <property type="term" value="F:ATP hydrolysis activity"/>
    <property type="evidence" value="ECO:0007669"/>
    <property type="project" value="InterPro"/>
</dbReference>
<dbReference type="PANTHER" id="PTHR40396:SF1">
    <property type="entry name" value="ATPASE AAA-TYPE CORE DOMAIN-CONTAINING PROTEIN"/>
    <property type="match status" value="1"/>
</dbReference>
<sequence>MLIEFSVENYRSIQKRQTLSMVASEDKAMLENNTFSTPNLSDKLRLITSAVIYGANASGKSNLLRGMQTLKRLVVDSASRMQAGDKLPVESFRLNSKYKNQPTSFFIIFIHQDIRFEYGVILTKERVYEEWLIAYPNERPQNWFSRKYLVENSEINNNQQYKWSFGKALKGEKERIKKLVRSNSLFLSHAAQNNHAQLTQIFEWFQSEINILTSNSIVEAFTLRICNEDDIFRQQVVNLLSEADIGISDLKIEHKSISDREKSLFKQFLMKQVLENQEFEGDIDIEQLQSLDVKTMHQMNDSEQEVEFEMEEESDGTQRLFQLAGLWLYVLQHGEILIVDELGRSLHPVLTKSLIKMFNNPDINQKNAQIIFTIHDTTLLDTELFRQDQIWFTEKEKSATKLYSLLDFMTRNDESLQKGYLLGRYGAVPFIHGLNNINHAEKR</sequence>
<reference evidence="2" key="1">
    <citation type="submission" date="2020-10" db="EMBL/GenBank/DDBJ databases">
        <authorList>
            <person name="Castelo-Branco R."/>
            <person name="Eusebio N."/>
            <person name="Adriana R."/>
            <person name="Vieira A."/>
            <person name="Brugerolle De Fraissinette N."/>
            <person name="Rezende De Castro R."/>
            <person name="Schneider M.P."/>
            <person name="Vasconcelos V."/>
            <person name="Leao P.N."/>
        </authorList>
    </citation>
    <scope>NUCLEOTIDE SEQUENCE</scope>
    <source>
        <strain evidence="2">LEGE 06105</strain>
    </source>
</reference>
<dbReference type="PANTHER" id="PTHR40396">
    <property type="entry name" value="ATPASE-LIKE PROTEIN"/>
    <property type="match status" value="1"/>
</dbReference>
<organism evidence="2 3">
    <name type="scientific">Plectonema cf. radiosum LEGE 06105</name>
    <dbReference type="NCBI Taxonomy" id="945769"/>
    <lineage>
        <taxon>Bacteria</taxon>
        <taxon>Bacillati</taxon>
        <taxon>Cyanobacteriota</taxon>
        <taxon>Cyanophyceae</taxon>
        <taxon>Oscillatoriophycideae</taxon>
        <taxon>Oscillatoriales</taxon>
        <taxon>Microcoleaceae</taxon>
        <taxon>Plectonema</taxon>
    </lineage>
</organism>
<evidence type="ECO:0000313" key="3">
    <source>
        <dbReference type="Proteomes" id="UP000620559"/>
    </source>
</evidence>
<dbReference type="EMBL" id="JADEWL010000069">
    <property type="protein sequence ID" value="MBE9214717.1"/>
    <property type="molecule type" value="Genomic_DNA"/>
</dbReference>
<keyword evidence="2" id="KW-0547">Nucleotide-binding</keyword>
<keyword evidence="3" id="KW-1185">Reference proteome</keyword>
<name>A0A8J7K2U3_9CYAN</name>
<dbReference type="Proteomes" id="UP000620559">
    <property type="component" value="Unassembled WGS sequence"/>
</dbReference>
<dbReference type="Gene3D" id="3.40.50.300">
    <property type="entry name" value="P-loop containing nucleotide triphosphate hydrolases"/>
    <property type="match status" value="1"/>
</dbReference>
<evidence type="ECO:0000259" key="1">
    <source>
        <dbReference type="Pfam" id="PF13304"/>
    </source>
</evidence>
<dbReference type="GO" id="GO:0005524">
    <property type="term" value="F:ATP binding"/>
    <property type="evidence" value="ECO:0007669"/>
    <property type="project" value="UniProtKB-KW"/>
</dbReference>
<proteinExistence type="predicted"/>
<dbReference type="InterPro" id="IPR003959">
    <property type="entry name" value="ATPase_AAA_core"/>
</dbReference>
<gene>
    <name evidence="2" type="ORF">IQ247_18935</name>
</gene>
<protein>
    <submittedName>
        <fullName evidence="2">ATP-binding protein</fullName>
    </submittedName>
</protein>
<dbReference type="InterPro" id="IPR027417">
    <property type="entry name" value="P-loop_NTPase"/>
</dbReference>
<accession>A0A8J7K2U3</accession>
<dbReference type="Pfam" id="PF13304">
    <property type="entry name" value="AAA_21"/>
    <property type="match status" value="1"/>
</dbReference>
<feature type="domain" description="ATPase AAA-type core" evidence="1">
    <location>
        <begin position="50"/>
        <end position="381"/>
    </location>
</feature>